<dbReference type="Gene3D" id="3.40.50.12780">
    <property type="entry name" value="N-terminal domain of ligase-like"/>
    <property type="match status" value="1"/>
</dbReference>
<name>A0ABP0KML4_9DINO</name>
<dbReference type="PANTHER" id="PTHR43272">
    <property type="entry name" value="LONG-CHAIN-FATTY-ACID--COA LIGASE"/>
    <property type="match status" value="1"/>
</dbReference>
<dbReference type="PROSITE" id="PS00455">
    <property type="entry name" value="AMP_BINDING"/>
    <property type="match status" value="1"/>
</dbReference>
<organism evidence="6 7">
    <name type="scientific">Durusdinium trenchii</name>
    <dbReference type="NCBI Taxonomy" id="1381693"/>
    <lineage>
        <taxon>Eukaryota</taxon>
        <taxon>Sar</taxon>
        <taxon>Alveolata</taxon>
        <taxon>Dinophyceae</taxon>
        <taxon>Suessiales</taxon>
        <taxon>Symbiodiniaceae</taxon>
        <taxon>Durusdinium</taxon>
    </lineage>
</organism>
<evidence type="ECO:0000256" key="1">
    <source>
        <dbReference type="ARBA" id="ARBA00022741"/>
    </source>
</evidence>
<dbReference type="PANTHER" id="PTHR43272:SF33">
    <property type="entry name" value="AMP-BINDING DOMAIN-CONTAINING PROTEIN-RELATED"/>
    <property type="match status" value="1"/>
</dbReference>
<sequence length="681" mass="74298">MPVFSHEVPGTEDAERGWGPSHRACDGQEPTLAIFDEQSGDQVKTSYENFQNARRKFSNKPFLGHRPIASDGSAGPYVWSTFEEVGKRAENFGSGLLNLGLCPSRPDPEVRDRGMLGIYAKNRPEWVIAEQGCFTQSIVTVPMYDTLGAESVAYVVKQCNLKTVVCSAETAKSAINCKACCPSLECLILMDVSEDLRSQVTAAGLRVFSVEEVEKEGAAKPRPHLAPLPEDILTFCYTSGTTGDPKGVLVTHENLASAFGASRGRQPFTTLTGDDVLLSYLPLPHIFERMVQFGTLFGGGRIGFYQGDTLKIVDDLQALRPTIFPSVPRLLTRVHDRLLAGVQEAGGLKKVLFDRAYAAKKAALADGKNTHPLWDRLIFSKIAEKVGLNKVRVMITGSAPIADHVLDFLRIVFACPVFEGYGLSETSGAGTVTADGDLAPGTVGAVLSCNELRLKDVPDMGYLRTDQVHKAGEVSIPCHGRGEICFKGTNVFKGYYKMPEKTAEAVDEDGWFHSGDIGMWLPDGRLKIIDRKKNIFKLAQGEYVSPEKIEGLNVQSSFVAQSFVYGDSLKTQLVAVVVPDPDTAASWAKKRGSQMPKLGTVVTGRCQELLVVMPLATSSFLFLVVRCLVPSSFLLPMEMHLLLVASLLLVAMHLVTSSLFEGMRYACWPQLSLTTMPISCR</sequence>
<dbReference type="Proteomes" id="UP001642484">
    <property type="component" value="Unassembled WGS sequence"/>
</dbReference>
<comment type="caution">
    <text evidence="6">The sequence shown here is derived from an EMBL/GenBank/DDBJ whole genome shotgun (WGS) entry which is preliminary data.</text>
</comment>
<dbReference type="InterPro" id="IPR020845">
    <property type="entry name" value="AMP-binding_CS"/>
</dbReference>
<dbReference type="InterPro" id="IPR042099">
    <property type="entry name" value="ANL_N_sf"/>
</dbReference>
<proteinExistence type="predicted"/>
<protein>
    <recommendedName>
        <fullName evidence="5">AMP-dependent synthetase/ligase domain-containing protein</fullName>
    </recommendedName>
</protein>
<evidence type="ECO:0000313" key="6">
    <source>
        <dbReference type="EMBL" id="CAK9027876.1"/>
    </source>
</evidence>
<dbReference type="SUPFAM" id="SSF56801">
    <property type="entry name" value="Acetyl-CoA synthetase-like"/>
    <property type="match status" value="1"/>
</dbReference>
<keyword evidence="2" id="KW-0067">ATP-binding</keyword>
<evidence type="ECO:0000256" key="4">
    <source>
        <dbReference type="SAM" id="Phobius"/>
    </source>
</evidence>
<keyword evidence="4" id="KW-0812">Transmembrane</keyword>
<keyword evidence="7" id="KW-1185">Reference proteome</keyword>
<feature type="domain" description="AMP-dependent synthetase/ligase" evidence="5">
    <location>
        <begin position="59"/>
        <end position="496"/>
    </location>
</feature>
<feature type="transmembrane region" description="Helical" evidence="4">
    <location>
        <begin position="641"/>
        <end position="660"/>
    </location>
</feature>
<reference evidence="6 7" key="1">
    <citation type="submission" date="2024-02" db="EMBL/GenBank/DDBJ databases">
        <authorList>
            <person name="Chen Y."/>
            <person name="Shah S."/>
            <person name="Dougan E. K."/>
            <person name="Thang M."/>
            <person name="Chan C."/>
        </authorList>
    </citation>
    <scope>NUCLEOTIDE SEQUENCE [LARGE SCALE GENOMIC DNA]</scope>
</reference>
<evidence type="ECO:0000256" key="3">
    <source>
        <dbReference type="SAM" id="MobiDB-lite"/>
    </source>
</evidence>
<feature type="region of interest" description="Disordered" evidence="3">
    <location>
        <begin position="1"/>
        <end position="22"/>
    </location>
</feature>
<keyword evidence="4" id="KW-0472">Membrane</keyword>
<gene>
    <name evidence="6" type="ORF">CCMP2556_LOCUS16909</name>
</gene>
<dbReference type="Pfam" id="PF00501">
    <property type="entry name" value="AMP-binding"/>
    <property type="match status" value="1"/>
</dbReference>
<evidence type="ECO:0000259" key="5">
    <source>
        <dbReference type="Pfam" id="PF00501"/>
    </source>
</evidence>
<evidence type="ECO:0000313" key="7">
    <source>
        <dbReference type="Proteomes" id="UP001642484"/>
    </source>
</evidence>
<dbReference type="InterPro" id="IPR000873">
    <property type="entry name" value="AMP-dep_synth/lig_dom"/>
</dbReference>
<keyword evidence="4" id="KW-1133">Transmembrane helix</keyword>
<dbReference type="EMBL" id="CAXAMN010009202">
    <property type="protein sequence ID" value="CAK9027876.1"/>
    <property type="molecule type" value="Genomic_DNA"/>
</dbReference>
<evidence type="ECO:0000256" key="2">
    <source>
        <dbReference type="ARBA" id="ARBA00022840"/>
    </source>
</evidence>
<keyword evidence="1" id="KW-0547">Nucleotide-binding</keyword>
<accession>A0ABP0KML4</accession>